<sequence length="125" mass="14003">MAYYNEIPKVRAATWHDVEAEERRRGGGSGGPPDPRRSLWEAFNDKVNDMTRDLRLKARKAIGDEIQRLQTEFQPTLDTAQRARHDAQIDDLSRRFTTVVNGGIKGACVAVNTLRSLKPGSINPS</sequence>
<keyword evidence="3" id="KW-1185">Reference proteome</keyword>
<dbReference type="RefSeq" id="WP_014103452.1">
    <property type="nucleotide sequence ID" value="NC_016026.1"/>
</dbReference>
<organism evidence="2 3">
    <name type="scientific">Micavibrio aeruginosavorus (strain ARL-13)</name>
    <dbReference type="NCBI Taxonomy" id="856793"/>
    <lineage>
        <taxon>Bacteria</taxon>
        <taxon>Pseudomonadati</taxon>
        <taxon>Bdellovibrionota</taxon>
        <taxon>Bdellovibrionia</taxon>
        <taxon>Bdellovibrionales</taxon>
        <taxon>Pseudobdellovibrionaceae</taxon>
        <taxon>Micavibrio</taxon>
    </lineage>
</organism>
<dbReference type="Proteomes" id="UP000009286">
    <property type="component" value="Chromosome"/>
</dbReference>
<dbReference type="OrthoDB" id="9834600at2"/>
<dbReference type="STRING" id="856793.MICA_1920"/>
<evidence type="ECO:0000313" key="3">
    <source>
        <dbReference type="Proteomes" id="UP000009286"/>
    </source>
</evidence>
<evidence type="ECO:0000313" key="2">
    <source>
        <dbReference type="EMBL" id="AEP10229.1"/>
    </source>
</evidence>
<dbReference type="HOGENOM" id="CLU_1990066_0_0_5"/>
<proteinExistence type="predicted"/>
<dbReference type="AlphaFoldDB" id="G2KMD5"/>
<evidence type="ECO:0000256" key="1">
    <source>
        <dbReference type="SAM" id="MobiDB-lite"/>
    </source>
</evidence>
<feature type="region of interest" description="Disordered" evidence="1">
    <location>
        <begin position="14"/>
        <end position="39"/>
    </location>
</feature>
<name>G2KMD5_MICAA</name>
<accession>G2KMD5</accession>
<feature type="compositionally biased region" description="Basic and acidic residues" evidence="1">
    <location>
        <begin position="14"/>
        <end position="25"/>
    </location>
</feature>
<gene>
    <name evidence="2" type="ordered locus">MICA_1920</name>
</gene>
<dbReference type="EMBL" id="CP002382">
    <property type="protein sequence ID" value="AEP10229.1"/>
    <property type="molecule type" value="Genomic_DNA"/>
</dbReference>
<protein>
    <submittedName>
        <fullName evidence="2">Uncharacterized protein</fullName>
    </submittedName>
</protein>
<reference evidence="2 3" key="1">
    <citation type="journal article" date="2011" name="BMC Genomics">
        <title>Genomic insights into an obligate epibiotic bacterial predator: Micavibrio aeruginosavorus ARL-13.</title>
        <authorList>
            <person name="Wang Z."/>
            <person name="Kadouri D."/>
            <person name="Wu M."/>
        </authorList>
    </citation>
    <scope>NUCLEOTIDE SEQUENCE [LARGE SCALE GENOMIC DNA]</scope>
    <source>
        <strain evidence="2 3">ARL-13</strain>
    </source>
</reference>
<dbReference type="KEGG" id="mai:MICA_1920"/>